<evidence type="ECO:0000313" key="2">
    <source>
        <dbReference type="Proteomes" id="UP000318307"/>
    </source>
</evidence>
<name>A0A562S231_9BACT</name>
<accession>A0A562S231</accession>
<dbReference type="Proteomes" id="UP000318307">
    <property type="component" value="Unassembled WGS sequence"/>
</dbReference>
<comment type="caution">
    <text evidence="1">The sequence shown here is derived from an EMBL/GenBank/DDBJ whole genome shotgun (WGS) entry which is preliminary data.</text>
</comment>
<protein>
    <submittedName>
        <fullName evidence="1">Uncharacterized protein</fullName>
    </submittedName>
</protein>
<gene>
    <name evidence="1" type="ORF">LZ24_00816</name>
</gene>
<dbReference type="AlphaFoldDB" id="A0A562S231"/>
<proteinExistence type="predicted"/>
<reference evidence="1 2" key="1">
    <citation type="submission" date="2019-07" db="EMBL/GenBank/DDBJ databases">
        <title>Genome sequencing of 100 strains of the haloalkaliphilic chemolithoautotrophic sulfur-oxidizing bacterium Thioalkalivibrio.</title>
        <authorList>
            <person name="Muyzer G."/>
        </authorList>
    </citation>
    <scope>NUCLEOTIDE SEQUENCE [LARGE SCALE GENOMIC DNA]</scope>
    <source>
        <strain evidence="1 2">ASO4-4</strain>
    </source>
</reference>
<organism evidence="1 2">
    <name type="scientific">Desulfobotulus alkaliphilus</name>
    <dbReference type="NCBI Taxonomy" id="622671"/>
    <lineage>
        <taxon>Bacteria</taxon>
        <taxon>Pseudomonadati</taxon>
        <taxon>Thermodesulfobacteriota</taxon>
        <taxon>Desulfobacteria</taxon>
        <taxon>Desulfobacterales</taxon>
        <taxon>Desulfobacteraceae</taxon>
        <taxon>Desulfobotulus</taxon>
    </lineage>
</organism>
<dbReference type="OrthoDB" id="9830027at2"/>
<sequence length="160" mass="17402">MNRFSLIFLVWIFCAAAAWPVLSGSGRPQPPEPVRSPHGELSRSSLFMEISTTFDLSEDPFALDASSPSGLLVHENGRQIHSIRDLASEKTPLMLAIHPGTGETEYRIQASGDTDMHRPAALRVRILERETVIGDRTAWSSDGPLQLFLTLPPSGGGSHG</sequence>
<dbReference type="RefSeq" id="WP_144682594.1">
    <property type="nucleotide sequence ID" value="NZ_VLLC01000004.1"/>
</dbReference>
<keyword evidence="2" id="KW-1185">Reference proteome</keyword>
<evidence type="ECO:0000313" key="1">
    <source>
        <dbReference type="EMBL" id="TWI75365.1"/>
    </source>
</evidence>
<dbReference type="EMBL" id="VLLC01000004">
    <property type="protein sequence ID" value="TWI75365.1"/>
    <property type="molecule type" value="Genomic_DNA"/>
</dbReference>